<name>A0A0G4P5Q1_PENC3</name>
<dbReference type="InterPro" id="IPR056672">
    <property type="entry name" value="DUF7770"/>
</dbReference>
<reference evidence="2 3" key="1">
    <citation type="journal article" date="2014" name="Nat. Commun.">
        <title>Multiple recent horizontal transfers of a large genomic region in cheese making fungi.</title>
        <authorList>
            <person name="Cheeseman K."/>
            <person name="Ropars J."/>
            <person name="Renault P."/>
            <person name="Dupont J."/>
            <person name="Gouzy J."/>
            <person name="Branca A."/>
            <person name="Abraham A.L."/>
            <person name="Ceppi M."/>
            <person name="Conseiller E."/>
            <person name="Debuchy R."/>
            <person name="Malagnac F."/>
            <person name="Goarin A."/>
            <person name="Silar P."/>
            <person name="Lacoste S."/>
            <person name="Sallet E."/>
            <person name="Bensimon A."/>
            <person name="Giraud T."/>
            <person name="Brygoo Y."/>
        </authorList>
    </citation>
    <scope>NUCLEOTIDE SEQUENCE [LARGE SCALE GENOMIC DNA]</scope>
    <source>
        <strain evidence="3">FM 013</strain>
    </source>
</reference>
<organism evidence="2 3">
    <name type="scientific">Penicillium camemberti (strain FM 013)</name>
    <dbReference type="NCBI Taxonomy" id="1429867"/>
    <lineage>
        <taxon>Eukaryota</taxon>
        <taxon>Fungi</taxon>
        <taxon>Dikarya</taxon>
        <taxon>Ascomycota</taxon>
        <taxon>Pezizomycotina</taxon>
        <taxon>Eurotiomycetes</taxon>
        <taxon>Eurotiomycetidae</taxon>
        <taxon>Eurotiales</taxon>
        <taxon>Aspergillaceae</taxon>
        <taxon>Penicillium</taxon>
    </lineage>
</organism>
<accession>A0A0G4P5Q1</accession>
<proteinExistence type="predicted"/>
<evidence type="ECO:0000313" key="2">
    <source>
        <dbReference type="EMBL" id="CRL21609.1"/>
    </source>
</evidence>
<feature type="domain" description="DUF7770" evidence="1">
    <location>
        <begin position="22"/>
        <end position="175"/>
    </location>
</feature>
<dbReference type="STRING" id="1429867.A0A0G4P5Q1"/>
<dbReference type="Pfam" id="PF24968">
    <property type="entry name" value="DUF7770"/>
    <property type="match status" value="1"/>
</dbReference>
<dbReference type="Proteomes" id="UP000053732">
    <property type="component" value="Unassembled WGS sequence"/>
</dbReference>
<gene>
    <name evidence="2" type="ORF">PCAMFM013_S006g000149</name>
</gene>
<sequence length="177" mass="19685">MSGPPRTRPINQADNALPVLSVKITVHTLGYFFQSDKRSSNHASIYLVTPGNVSVQLNMTKAGPTDNMGTLLLQFCPYTDSTSSVRDFYLNARQGLNVGQVIALLRAKRRDKYALARSGVGCRYWVSQIIHDLEDNGFISPTGTSNAALATEFLQFNYTREKSPVYEPMEPGRFLYA</sequence>
<keyword evidence="3" id="KW-1185">Reference proteome</keyword>
<protein>
    <submittedName>
        <fullName evidence="2">Str. FM013</fullName>
    </submittedName>
</protein>
<evidence type="ECO:0000259" key="1">
    <source>
        <dbReference type="Pfam" id="PF24968"/>
    </source>
</evidence>
<dbReference type="AlphaFoldDB" id="A0A0G4P5Q1"/>
<dbReference type="EMBL" id="HG793139">
    <property type="protein sequence ID" value="CRL21609.1"/>
    <property type="molecule type" value="Genomic_DNA"/>
</dbReference>
<evidence type="ECO:0000313" key="3">
    <source>
        <dbReference type="Proteomes" id="UP000053732"/>
    </source>
</evidence>